<dbReference type="Proteomes" id="UP000033187">
    <property type="component" value="Chromosome 1"/>
</dbReference>
<dbReference type="EMBL" id="LN829119">
    <property type="protein sequence ID" value="CPR22196.1"/>
    <property type="molecule type" value="Genomic_DNA"/>
</dbReference>
<dbReference type="PANTHER" id="PTHR42792">
    <property type="entry name" value="FLAGELLIN"/>
    <property type="match status" value="1"/>
</dbReference>
<dbReference type="InterPro" id="IPR001029">
    <property type="entry name" value="Flagellin_N"/>
</dbReference>
<proteinExistence type="inferred from homology"/>
<reference evidence="7" key="1">
    <citation type="submission" date="2015-02" db="EMBL/GenBank/DDBJ databases">
        <authorList>
            <person name="Chooi Y.-H."/>
        </authorList>
    </citation>
    <scope>NUCLEOTIDE SEQUENCE [LARGE SCALE GENOMIC DNA]</scope>
    <source>
        <strain evidence="7">strain Y</strain>
    </source>
</reference>
<dbReference type="GO" id="GO:0005576">
    <property type="term" value="C:extracellular region"/>
    <property type="evidence" value="ECO:0007669"/>
    <property type="project" value="UniProtKB-SubCell"/>
</dbReference>
<keyword evidence="6" id="KW-0966">Cell projection</keyword>
<evidence type="ECO:0000259" key="5">
    <source>
        <dbReference type="Pfam" id="PF00700"/>
    </source>
</evidence>
<comment type="similarity">
    <text evidence="1 3">Belongs to the bacterial flagellin family.</text>
</comment>
<evidence type="ECO:0000313" key="6">
    <source>
        <dbReference type="EMBL" id="CPR22196.1"/>
    </source>
</evidence>
<evidence type="ECO:0000256" key="3">
    <source>
        <dbReference type="RuleBase" id="RU362073"/>
    </source>
</evidence>
<dbReference type="Pfam" id="PF00700">
    <property type="entry name" value="Flagellin_C"/>
    <property type="match status" value="1"/>
</dbReference>
<dbReference type="KEGG" id="fiy:BN1229_v1_3629"/>
<dbReference type="InterPro" id="IPR001492">
    <property type="entry name" value="Flagellin"/>
</dbReference>
<keyword evidence="7" id="KW-1185">Reference proteome</keyword>
<dbReference type="GO" id="GO:0009288">
    <property type="term" value="C:bacterial-type flagellum"/>
    <property type="evidence" value="ECO:0007669"/>
    <property type="project" value="UniProtKB-SubCell"/>
</dbReference>
<dbReference type="NCBIfam" id="NF009329">
    <property type="entry name" value="PRK12687.1"/>
    <property type="match status" value="1"/>
</dbReference>
<dbReference type="Pfam" id="PF00669">
    <property type="entry name" value="Flagellin_N"/>
    <property type="match status" value="1"/>
</dbReference>
<keyword evidence="6" id="KW-0282">Flagellum</keyword>
<evidence type="ECO:0000313" key="7">
    <source>
        <dbReference type="Proteomes" id="UP000033187"/>
    </source>
</evidence>
<evidence type="ECO:0000259" key="4">
    <source>
        <dbReference type="Pfam" id="PF00669"/>
    </source>
</evidence>
<dbReference type="RefSeq" id="WP_170832446.1">
    <property type="nucleotide sequence ID" value="NZ_LN829118.1"/>
</dbReference>
<dbReference type="InterPro" id="IPR046358">
    <property type="entry name" value="Flagellin_C"/>
</dbReference>
<comment type="function">
    <text evidence="3">Flagellin is the subunit protein which polymerizes to form the filaments of bacterial flagella.</text>
</comment>
<dbReference type="GO" id="GO:0005198">
    <property type="term" value="F:structural molecule activity"/>
    <property type="evidence" value="ECO:0007669"/>
    <property type="project" value="UniProtKB-UniRule"/>
</dbReference>
<protein>
    <recommendedName>
        <fullName evidence="3">Flagellin</fullName>
    </recommendedName>
</protein>
<feature type="domain" description="Flagellin C-terminal" evidence="5">
    <location>
        <begin position="246"/>
        <end position="331"/>
    </location>
</feature>
<organism evidence="6 7">
    <name type="scientific">Candidatus Filomicrobium marinum</name>
    <dbReference type="NCBI Taxonomy" id="1608628"/>
    <lineage>
        <taxon>Bacteria</taxon>
        <taxon>Pseudomonadati</taxon>
        <taxon>Pseudomonadota</taxon>
        <taxon>Alphaproteobacteria</taxon>
        <taxon>Hyphomicrobiales</taxon>
        <taxon>Hyphomicrobiaceae</taxon>
        <taxon>Filomicrobium</taxon>
    </lineage>
</organism>
<dbReference type="AlphaFoldDB" id="A0A0D6JJS4"/>
<name>A0A0D6JJS4_9HYPH</name>
<dbReference type="PANTHER" id="PTHR42792:SF2">
    <property type="entry name" value="FLAGELLIN"/>
    <property type="match status" value="1"/>
</dbReference>
<keyword evidence="6" id="KW-0969">Cilium</keyword>
<evidence type="ECO:0000256" key="2">
    <source>
        <dbReference type="ARBA" id="ARBA00023143"/>
    </source>
</evidence>
<dbReference type="SUPFAM" id="SSF64518">
    <property type="entry name" value="Phase 1 flagellin"/>
    <property type="match status" value="1"/>
</dbReference>
<dbReference type="KEGG" id="fil:BN1229_v1_3636"/>
<dbReference type="Gene3D" id="1.20.1330.10">
    <property type="entry name" value="f41 fragment of flagellin, N-terminal domain"/>
    <property type="match status" value="1"/>
</dbReference>
<accession>A0A0D6JJS4</accession>
<evidence type="ECO:0000256" key="1">
    <source>
        <dbReference type="ARBA" id="ARBA00005709"/>
    </source>
</evidence>
<sequence>MNSINTNFAAMTALQSLNQTNKDMIKTQSRISTGYRVGQASDNAAYWSMATTMRSDNKSLSAVTDALGLGAATVDTAYTAMDKAIDVMTDIQQKLVLARQPGADRDKIQTEIDQLQDQLRSIAISTSFTGENWLAVDNGQSGGGTYSYTATEEIVASFSRTGDTVAVGTISIDISTTYLFNFNTDGAGGAIGSGTATADELGILGSARLAATGEIDAAGTLTLVSVDGTSEMDISAATEAQIDEFLTAVDKAIQDMTDAATNLGAAKSRINLQQDFIASLGDAIDRGVSTLVDADMNEESTRIQALQVQQQLGIQALSIANSNSENILALFRQ</sequence>
<feature type="domain" description="Flagellin N-terminal" evidence="4">
    <location>
        <begin position="4"/>
        <end position="135"/>
    </location>
</feature>
<keyword evidence="3" id="KW-0964">Secreted</keyword>
<dbReference type="PRINTS" id="PR00207">
    <property type="entry name" value="FLAGELLIN"/>
</dbReference>
<gene>
    <name evidence="6" type="primary">flaC</name>
    <name evidence="6" type="ORF">YBN1229_v1_3629</name>
</gene>
<keyword evidence="2 3" id="KW-0975">Bacterial flagellum</keyword>
<comment type="subcellular location">
    <subcellularLocation>
        <location evidence="3">Secreted</location>
    </subcellularLocation>
    <subcellularLocation>
        <location evidence="3">Bacterial flagellum</location>
    </subcellularLocation>
</comment>